<evidence type="ECO:0000256" key="1">
    <source>
        <dbReference type="SAM" id="MobiDB-lite"/>
    </source>
</evidence>
<dbReference type="InterPro" id="IPR058940">
    <property type="entry name" value="mS26_fungi"/>
</dbReference>
<reference evidence="2 3" key="1">
    <citation type="submission" date="2020-02" db="EMBL/GenBank/DDBJ databases">
        <title>Comparative genomics of the hypocrealean fungal genus Beauvera.</title>
        <authorList>
            <person name="Showalter D.N."/>
            <person name="Bushley K.E."/>
            <person name="Rehner S.A."/>
        </authorList>
    </citation>
    <scope>NUCLEOTIDE SEQUENCE [LARGE SCALE GENOMIC DNA]</scope>
    <source>
        <strain evidence="2 3">ARSEF4384</strain>
    </source>
</reference>
<dbReference type="Proteomes" id="UP001397290">
    <property type="component" value="Unassembled WGS sequence"/>
</dbReference>
<dbReference type="Pfam" id="PF26163">
    <property type="entry name" value="mS26"/>
    <property type="match status" value="1"/>
</dbReference>
<dbReference type="EMBL" id="JAAHCF010000075">
    <property type="protein sequence ID" value="KAK8148737.1"/>
    <property type="molecule type" value="Genomic_DNA"/>
</dbReference>
<evidence type="ECO:0000313" key="3">
    <source>
        <dbReference type="Proteomes" id="UP001397290"/>
    </source>
</evidence>
<keyword evidence="3" id="KW-1185">Reference proteome</keyword>
<gene>
    <name evidence="2" type="ORF">G3M48_009317</name>
</gene>
<proteinExistence type="predicted"/>
<feature type="compositionally biased region" description="Basic and acidic residues" evidence="1">
    <location>
        <begin position="75"/>
        <end position="105"/>
    </location>
</feature>
<feature type="region of interest" description="Disordered" evidence="1">
    <location>
        <begin position="14"/>
        <end position="165"/>
    </location>
</feature>
<organism evidence="2 3">
    <name type="scientific">Beauveria asiatica</name>
    <dbReference type="NCBI Taxonomy" id="1069075"/>
    <lineage>
        <taxon>Eukaryota</taxon>
        <taxon>Fungi</taxon>
        <taxon>Dikarya</taxon>
        <taxon>Ascomycota</taxon>
        <taxon>Pezizomycotina</taxon>
        <taxon>Sordariomycetes</taxon>
        <taxon>Hypocreomycetidae</taxon>
        <taxon>Hypocreales</taxon>
        <taxon>Cordycipitaceae</taxon>
        <taxon>Beauveria</taxon>
    </lineage>
</organism>
<dbReference type="CDD" id="cd23703">
    <property type="entry name" value="mS26_PET12"/>
    <property type="match status" value="1"/>
</dbReference>
<sequence>MSLPSTWSCLRPAAARRVPPTAPRAVAALSTTASRSQQQNIPPESPSYIRLPHVPQSTETKPERVRGTLPVPRAIFERADGDRKAQPEYVEKTAPRRRDDDENTRRSLNSDTQKWKKQLADSRRENLAQGLQGLWRRHETREQGRAERARSRERALQRAHEAPEPRAAVMTRGTVLESIYDTAVQPDPERFEKAERSRARVQALEGARRDARRDALMELYINATTFIVTEAELQAEIDTIFHEDYFRKLGIKGLRAGATENVWGVHGPPPGLASMFETVSRTSTNVANANESEFDHSVKRTKKISEELTGGKMA</sequence>
<feature type="compositionally biased region" description="Polar residues" evidence="1">
    <location>
        <begin position="29"/>
        <end position="42"/>
    </location>
</feature>
<name>A0AAW0S2U2_9HYPO</name>
<protein>
    <submittedName>
        <fullName evidence="2">Uncharacterized protein</fullName>
    </submittedName>
</protein>
<dbReference type="AlphaFoldDB" id="A0AAW0S2U2"/>
<feature type="compositionally biased region" description="Basic and acidic residues" evidence="1">
    <location>
        <begin position="136"/>
        <end position="164"/>
    </location>
</feature>
<feature type="compositionally biased region" description="Low complexity" evidence="1">
    <location>
        <begin position="14"/>
        <end position="28"/>
    </location>
</feature>
<evidence type="ECO:0000313" key="2">
    <source>
        <dbReference type="EMBL" id="KAK8148737.1"/>
    </source>
</evidence>
<comment type="caution">
    <text evidence="2">The sequence shown here is derived from an EMBL/GenBank/DDBJ whole genome shotgun (WGS) entry which is preliminary data.</text>
</comment>
<accession>A0AAW0S2U2</accession>